<evidence type="ECO:0000313" key="2">
    <source>
        <dbReference type="Proteomes" id="UP001281147"/>
    </source>
</evidence>
<organism evidence="1 2">
    <name type="scientific">Vermiconidia calcicola</name>
    <dbReference type="NCBI Taxonomy" id="1690605"/>
    <lineage>
        <taxon>Eukaryota</taxon>
        <taxon>Fungi</taxon>
        <taxon>Dikarya</taxon>
        <taxon>Ascomycota</taxon>
        <taxon>Pezizomycotina</taxon>
        <taxon>Dothideomycetes</taxon>
        <taxon>Dothideomycetidae</taxon>
        <taxon>Mycosphaerellales</taxon>
        <taxon>Extremaceae</taxon>
        <taxon>Vermiconidia</taxon>
    </lineage>
</organism>
<dbReference type="Proteomes" id="UP001281147">
    <property type="component" value="Unassembled WGS sequence"/>
</dbReference>
<protein>
    <submittedName>
        <fullName evidence="1">Uncharacterized protein</fullName>
    </submittedName>
</protein>
<gene>
    <name evidence="1" type="ORF">LTR37_009147</name>
</gene>
<reference evidence="1" key="1">
    <citation type="submission" date="2023-07" db="EMBL/GenBank/DDBJ databases">
        <title>Black Yeasts Isolated from many extreme environments.</title>
        <authorList>
            <person name="Coleine C."/>
            <person name="Stajich J.E."/>
            <person name="Selbmann L."/>
        </authorList>
    </citation>
    <scope>NUCLEOTIDE SEQUENCE</scope>
    <source>
        <strain evidence="1">CCFEE 5714</strain>
    </source>
</reference>
<accession>A0ACC3N8R8</accession>
<dbReference type="EMBL" id="JAUTXU010000070">
    <property type="protein sequence ID" value="KAK3712285.1"/>
    <property type="molecule type" value="Genomic_DNA"/>
</dbReference>
<comment type="caution">
    <text evidence="1">The sequence shown here is derived from an EMBL/GenBank/DDBJ whole genome shotgun (WGS) entry which is preliminary data.</text>
</comment>
<evidence type="ECO:0000313" key="1">
    <source>
        <dbReference type="EMBL" id="KAK3712285.1"/>
    </source>
</evidence>
<proteinExistence type="predicted"/>
<sequence>MAATHPEGVEPFLESVKSMFETQEFSDLTIKCGHREWKLHKAIVCYRSTFFAKACSGGFIVRNWRSYPCFQTNANGTQEASENTITLEDDQPCVVDAMLRYLYTFDYHYENQVKGVKAAPMVFDVFVHIIADKYDIPALMKLAESKYAEHVQNVWQTDAFAESIREVYTGAADRDGQLRKTIIETFTRHAQELYHEDFGACFRSVADAIAPFASALAAALVTPRNPAPEEGDVRYQCSWCGWSCFTRQFSSPNVRYACMNCHIHGDGGTSNLYLATS</sequence>
<name>A0ACC3N8R8_9PEZI</name>
<keyword evidence="2" id="KW-1185">Reference proteome</keyword>